<feature type="region of interest" description="Disordered" evidence="4">
    <location>
        <begin position="33"/>
        <end position="56"/>
    </location>
</feature>
<accession>A0A9P6DKM3</accession>
<name>A0A9P6DKM3_PLEER</name>
<organism evidence="5 6">
    <name type="scientific">Pleurotus eryngii</name>
    <name type="common">Boletus of the steppes</name>
    <dbReference type="NCBI Taxonomy" id="5323"/>
    <lineage>
        <taxon>Eukaryota</taxon>
        <taxon>Fungi</taxon>
        <taxon>Dikarya</taxon>
        <taxon>Basidiomycota</taxon>
        <taxon>Agaricomycotina</taxon>
        <taxon>Agaricomycetes</taxon>
        <taxon>Agaricomycetidae</taxon>
        <taxon>Agaricales</taxon>
        <taxon>Pleurotineae</taxon>
        <taxon>Pleurotaceae</taxon>
        <taxon>Pleurotus</taxon>
    </lineage>
</organism>
<sequence>MFAAAVQRASTLFRPSSALSNLASASRVLRGSRTYPSPAALPTDTPYATDSRSSGPLDATWGTLMKSYPKENGRGALQSPHEVWAMNHDGMRNRPPPANAYTGRTVFVGKNGFGEAYKRLDIILSRNKVRATVRMAERHEKKGVKRRRLSSERWRRQFANEVRKKVQLVKEIRNRGA</sequence>
<dbReference type="AlphaFoldDB" id="A0A9P6DKM3"/>
<dbReference type="InterPro" id="IPR052837">
    <property type="entry name" value="Mitoribosomal_bS21"/>
</dbReference>
<evidence type="ECO:0000313" key="6">
    <source>
        <dbReference type="Proteomes" id="UP000807025"/>
    </source>
</evidence>
<comment type="similarity">
    <text evidence="1">Belongs to the bacterial ribosomal protein bS21 family.</text>
</comment>
<dbReference type="PANTHER" id="PTHR41237">
    <property type="entry name" value="37S RIBOSOMAL PROTEIN MRP21, MITOCHONDRIAL"/>
    <property type="match status" value="1"/>
</dbReference>
<keyword evidence="2" id="KW-0689">Ribosomal protein</keyword>
<dbReference type="GO" id="GO:1990904">
    <property type="term" value="C:ribonucleoprotein complex"/>
    <property type="evidence" value="ECO:0007669"/>
    <property type="project" value="UniProtKB-KW"/>
</dbReference>
<dbReference type="GO" id="GO:0006412">
    <property type="term" value="P:translation"/>
    <property type="evidence" value="ECO:0007669"/>
    <property type="project" value="InterPro"/>
</dbReference>
<reference evidence="5" key="1">
    <citation type="submission" date="2020-11" db="EMBL/GenBank/DDBJ databases">
        <authorList>
            <consortium name="DOE Joint Genome Institute"/>
            <person name="Ahrendt S."/>
            <person name="Riley R."/>
            <person name="Andreopoulos W."/>
            <person name="Labutti K."/>
            <person name="Pangilinan J."/>
            <person name="Ruiz-Duenas F.J."/>
            <person name="Barrasa J.M."/>
            <person name="Sanchez-Garcia M."/>
            <person name="Camarero S."/>
            <person name="Miyauchi S."/>
            <person name="Serrano A."/>
            <person name="Linde D."/>
            <person name="Babiker R."/>
            <person name="Drula E."/>
            <person name="Ayuso-Fernandez I."/>
            <person name="Pacheco R."/>
            <person name="Padilla G."/>
            <person name="Ferreira P."/>
            <person name="Barriuso J."/>
            <person name="Kellner H."/>
            <person name="Castanera R."/>
            <person name="Alfaro M."/>
            <person name="Ramirez L."/>
            <person name="Pisabarro A.G."/>
            <person name="Kuo A."/>
            <person name="Tritt A."/>
            <person name="Lipzen A."/>
            <person name="He G."/>
            <person name="Yan M."/>
            <person name="Ng V."/>
            <person name="Cullen D."/>
            <person name="Martin F."/>
            <person name="Rosso M.-N."/>
            <person name="Henrissat B."/>
            <person name="Hibbett D."/>
            <person name="Martinez A.T."/>
            <person name="Grigoriev I.V."/>
        </authorList>
    </citation>
    <scope>NUCLEOTIDE SEQUENCE</scope>
    <source>
        <strain evidence="5">ATCC 90797</strain>
    </source>
</reference>
<proteinExistence type="inferred from homology"/>
<gene>
    <name evidence="5" type="ORF">BDN71DRAFT_1439773</name>
</gene>
<keyword evidence="3" id="KW-0687">Ribonucleoprotein</keyword>
<evidence type="ECO:0000313" key="5">
    <source>
        <dbReference type="EMBL" id="KAF9500890.1"/>
    </source>
</evidence>
<dbReference type="InterPro" id="IPR001911">
    <property type="entry name" value="Ribosomal_bS21"/>
</dbReference>
<dbReference type="Pfam" id="PF01165">
    <property type="entry name" value="Ribosomal_S21"/>
    <property type="match status" value="1"/>
</dbReference>
<dbReference type="PANTHER" id="PTHR41237:SF1">
    <property type="entry name" value="SMALL RIBOSOMAL SUBUNIT PROTEIN BS21M"/>
    <property type="match status" value="1"/>
</dbReference>
<dbReference type="GO" id="GO:0003735">
    <property type="term" value="F:structural constituent of ribosome"/>
    <property type="evidence" value="ECO:0007669"/>
    <property type="project" value="InterPro"/>
</dbReference>
<dbReference type="GO" id="GO:0005840">
    <property type="term" value="C:ribosome"/>
    <property type="evidence" value="ECO:0007669"/>
    <property type="project" value="UniProtKB-KW"/>
</dbReference>
<protein>
    <submittedName>
        <fullName evidence="5">Uncharacterized protein</fullName>
    </submittedName>
</protein>
<dbReference type="OrthoDB" id="2501249at2759"/>
<keyword evidence="6" id="KW-1185">Reference proteome</keyword>
<evidence type="ECO:0000256" key="4">
    <source>
        <dbReference type="SAM" id="MobiDB-lite"/>
    </source>
</evidence>
<evidence type="ECO:0000256" key="1">
    <source>
        <dbReference type="ARBA" id="ARBA00006640"/>
    </source>
</evidence>
<dbReference type="Proteomes" id="UP000807025">
    <property type="component" value="Unassembled WGS sequence"/>
</dbReference>
<comment type="caution">
    <text evidence="5">The sequence shown here is derived from an EMBL/GenBank/DDBJ whole genome shotgun (WGS) entry which is preliminary data.</text>
</comment>
<evidence type="ECO:0000256" key="2">
    <source>
        <dbReference type="ARBA" id="ARBA00022980"/>
    </source>
</evidence>
<evidence type="ECO:0000256" key="3">
    <source>
        <dbReference type="ARBA" id="ARBA00023274"/>
    </source>
</evidence>
<dbReference type="EMBL" id="MU154525">
    <property type="protein sequence ID" value="KAF9500890.1"/>
    <property type="molecule type" value="Genomic_DNA"/>
</dbReference>